<keyword evidence="10" id="KW-1185">Reference proteome</keyword>
<keyword evidence="7" id="KW-0472">Membrane</keyword>
<dbReference type="PROSITE" id="PS50011">
    <property type="entry name" value="PROTEIN_KINASE_DOM"/>
    <property type="match status" value="1"/>
</dbReference>
<dbReference type="CDD" id="cd14014">
    <property type="entry name" value="STKc_PknB_like"/>
    <property type="match status" value="1"/>
</dbReference>
<comment type="caution">
    <text evidence="9">The sequence shown here is derived from an EMBL/GenBank/DDBJ whole genome shotgun (WGS) entry which is preliminary data.</text>
</comment>
<feature type="transmembrane region" description="Helical" evidence="7">
    <location>
        <begin position="288"/>
        <end position="305"/>
    </location>
</feature>
<dbReference type="PANTHER" id="PTHR43289">
    <property type="entry name" value="MITOGEN-ACTIVATED PROTEIN KINASE KINASE KINASE 20-RELATED"/>
    <property type="match status" value="1"/>
</dbReference>
<organism evidence="9 10">
    <name type="scientific">Chitinimonas lacunae</name>
    <dbReference type="NCBI Taxonomy" id="1963018"/>
    <lineage>
        <taxon>Bacteria</taxon>
        <taxon>Pseudomonadati</taxon>
        <taxon>Pseudomonadota</taxon>
        <taxon>Betaproteobacteria</taxon>
        <taxon>Neisseriales</taxon>
        <taxon>Chitinibacteraceae</taxon>
        <taxon>Chitinimonas</taxon>
    </lineage>
</organism>
<sequence>MDRLAYYRITEVLGQGAMGVVYRAVDERLDRPVALKVLHLHLDASHRAEYNARLQLEARSAARLNHAAIITVYECGEIDGQSYLAMELVEGRTLRQVLEHEGRLPPDELEELARQLFDALAYAHARDVVHRDIKPANLMLTSDGRLKITDFGIAQLPSNDLTRTGALIGSPGYMAPEQIQSKRVDGRADLFAAGVVLYQAATGVAPFDSEQLASTVYRILYEEPADPRAINPAVPDTLAQLIMRCLKKDRNQRFADAEQALAMLAAPTPRPIGSQSSRRSSRMPSRRMLALAGGAALLLGGVIWWQSTPAPELDIVALDKPSAPSEPTDPPLAPGAAAVPLLTTPPEPLPTATASSSEPQPLPQQDEIEVLPTQPIQSAKAPDNRSFWQKHWDCIHKGDCPPAKKREPRDR</sequence>
<evidence type="ECO:0000256" key="2">
    <source>
        <dbReference type="ARBA" id="ARBA00022741"/>
    </source>
</evidence>
<dbReference type="PROSITE" id="PS00107">
    <property type="entry name" value="PROTEIN_KINASE_ATP"/>
    <property type="match status" value="1"/>
</dbReference>
<evidence type="ECO:0000256" key="5">
    <source>
        <dbReference type="PROSITE-ProRule" id="PRU10141"/>
    </source>
</evidence>
<evidence type="ECO:0000313" key="10">
    <source>
        <dbReference type="Proteomes" id="UP001595791"/>
    </source>
</evidence>
<keyword evidence="2 5" id="KW-0547">Nucleotide-binding</keyword>
<dbReference type="InterPro" id="IPR000719">
    <property type="entry name" value="Prot_kinase_dom"/>
</dbReference>
<evidence type="ECO:0000256" key="4">
    <source>
        <dbReference type="ARBA" id="ARBA00022840"/>
    </source>
</evidence>
<name>A0ABV8MXF5_9NEIS</name>
<keyword evidence="7" id="KW-0812">Transmembrane</keyword>
<dbReference type="GO" id="GO:0016301">
    <property type="term" value="F:kinase activity"/>
    <property type="evidence" value="ECO:0007669"/>
    <property type="project" value="UniProtKB-KW"/>
</dbReference>
<accession>A0ABV8MXF5</accession>
<reference evidence="10" key="1">
    <citation type="journal article" date="2019" name="Int. J. Syst. Evol. Microbiol.">
        <title>The Global Catalogue of Microorganisms (GCM) 10K type strain sequencing project: providing services to taxonomists for standard genome sequencing and annotation.</title>
        <authorList>
            <consortium name="The Broad Institute Genomics Platform"/>
            <consortium name="The Broad Institute Genome Sequencing Center for Infectious Disease"/>
            <person name="Wu L."/>
            <person name="Ma J."/>
        </authorList>
    </citation>
    <scope>NUCLEOTIDE SEQUENCE [LARGE SCALE GENOMIC DNA]</scope>
    <source>
        <strain evidence="10">LMG 29894</strain>
    </source>
</reference>
<keyword evidence="7" id="KW-1133">Transmembrane helix</keyword>
<evidence type="ECO:0000256" key="3">
    <source>
        <dbReference type="ARBA" id="ARBA00022777"/>
    </source>
</evidence>
<feature type="region of interest" description="Disordered" evidence="6">
    <location>
        <begin position="319"/>
        <end position="384"/>
    </location>
</feature>
<gene>
    <name evidence="9" type="ORF">ACFOW7_20105</name>
</gene>
<dbReference type="EMBL" id="JBHSBU010000001">
    <property type="protein sequence ID" value="MFC4161645.1"/>
    <property type="molecule type" value="Genomic_DNA"/>
</dbReference>
<dbReference type="PANTHER" id="PTHR43289:SF6">
    <property type="entry name" value="SERINE_THREONINE-PROTEIN KINASE NEKL-3"/>
    <property type="match status" value="1"/>
</dbReference>
<evidence type="ECO:0000256" key="6">
    <source>
        <dbReference type="SAM" id="MobiDB-lite"/>
    </source>
</evidence>
<feature type="binding site" evidence="5">
    <location>
        <position position="36"/>
    </location>
    <ligand>
        <name>ATP</name>
        <dbReference type="ChEBI" id="CHEBI:30616"/>
    </ligand>
</feature>
<dbReference type="Gene3D" id="1.10.510.10">
    <property type="entry name" value="Transferase(Phosphotransferase) domain 1"/>
    <property type="match status" value="1"/>
</dbReference>
<keyword evidence="1" id="KW-0808">Transferase</keyword>
<dbReference type="InterPro" id="IPR008271">
    <property type="entry name" value="Ser/Thr_kinase_AS"/>
</dbReference>
<evidence type="ECO:0000313" key="9">
    <source>
        <dbReference type="EMBL" id="MFC4161645.1"/>
    </source>
</evidence>
<keyword evidence="3 9" id="KW-0418">Kinase</keyword>
<dbReference type="Pfam" id="PF00069">
    <property type="entry name" value="Pkinase"/>
    <property type="match status" value="1"/>
</dbReference>
<evidence type="ECO:0000256" key="7">
    <source>
        <dbReference type="SAM" id="Phobius"/>
    </source>
</evidence>
<dbReference type="Proteomes" id="UP001595791">
    <property type="component" value="Unassembled WGS sequence"/>
</dbReference>
<feature type="domain" description="Protein kinase" evidence="8">
    <location>
        <begin position="7"/>
        <end position="264"/>
    </location>
</feature>
<dbReference type="InterPro" id="IPR011009">
    <property type="entry name" value="Kinase-like_dom_sf"/>
</dbReference>
<proteinExistence type="predicted"/>
<protein>
    <submittedName>
        <fullName evidence="9">Protein kinase</fullName>
    </submittedName>
</protein>
<dbReference type="PROSITE" id="PS00108">
    <property type="entry name" value="PROTEIN_KINASE_ST"/>
    <property type="match status" value="1"/>
</dbReference>
<dbReference type="RefSeq" id="WP_378167820.1">
    <property type="nucleotide sequence ID" value="NZ_JBHSBU010000001.1"/>
</dbReference>
<dbReference type="Gene3D" id="3.30.200.20">
    <property type="entry name" value="Phosphorylase Kinase, domain 1"/>
    <property type="match status" value="1"/>
</dbReference>
<keyword evidence="4 5" id="KW-0067">ATP-binding</keyword>
<dbReference type="InterPro" id="IPR017441">
    <property type="entry name" value="Protein_kinase_ATP_BS"/>
</dbReference>
<dbReference type="SMART" id="SM00220">
    <property type="entry name" value="S_TKc"/>
    <property type="match status" value="1"/>
</dbReference>
<evidence type="ECO:0000256" key="1">
    <source>
        <dbReference type="ARBA" id="ARBA00022679"/>
    </source>
</evidence>
<dbReference type="SUPFAM" id="SSF56112">
    <property type="entry name" value="Protein kinase-like (PK-like)"/>
    <property type="match status" value="1"/>
</dbReference>
<evidence type="ECO:0000259" key="8">
    <source>
        <dbReference type="PROSITE" id="PS50011"/>
    </source>
</evidence>